<feature type="domain" description="Streptomyces killer toxin-like beta/gamma crystallin" evidence="2">
    <location>
        <begin position="42"/>
        <end position="71"/>
    </location>
</feature>
<dbReference type="InterPro" id="IPR011024">
    <property type="entry name" value="G_crystallin-like"/>
</dbReference>
<dbReference type="Pfam" id="PF09076">
    <property type="entry name" value="Crystall_2"/>
    <property type="match status" value="1"/>
</dbReference>
<keyword evidence="4" id="KW-1185">Reference proteome</keyword>
<evidence type="ECO:0000256" key="1">
    <source>
        <dbReference type="SAM" id="SignalP"/>
    </source>
</evidence>
<name>A0ABW5GU22_9PSEU</name>
<gene>
    <name evidence="3" type="ORF">ACFSYJ_37975</name>
</gene>
<dbReference type="EMBL" id="JBHUKU010000026">
    <property type="protein sequence ID" value="MFD2464456.1"/>
    <property type="molecule type" value="Genomic_DNA"/>
</dbReference>
<feature type="signal peptide" evidence="1">
    <location>
        <begin position="1"/>
        <end position="27"/>
    </location>
</feature>
<dbReference type="RefSeq" id="WP_345385527.1">
    <property type="nucleotide sequence ID" value="NZ_BAABHG010000001.1"/>
</dbReference>
<dbReference type="Gene3D" id="2.60.20.30">
    <property type="match status" value="1"/>
</dbReference>
<dbReference type="InterPro" id="IPR015791">
    <property type="entry name" value="Antimic/Inh_G_crystallin-like"/>
</dbReference>
<comment type="caution">
    <text evidence="3">The sequence shown here is derived from an EMBL/GenBank/DDBJ whole genome shotgun (WGS) entry which is preliminary data.</text>
</comment>
<dbReference type="InterPro" id="IPR015161">
    <property type="entry name" value="Sklp_toxin_b/g_crystallin"/>
</dbReference>
<evidence type="ECO:0000259" key="2">
    <source>
        <dbReference type="Pfam" id="PF09076"/>
    </source>
</evidence>
<proteinExistence type="predicted"/>
<evidence type="ECO:0000313" key="4">
    <source>
        <dbReference type="Proteomes" id="UP001597419"/>
    </source>
</evidence>
<feature type="chain" id="PRO_5045183082" evidence="1">
    <location>
        <begin position="28"/>
        <end position="103"/>
    </location>
</feature>
<dbReference type="Proteomes" id="UP001597419">
    <property type="component" value="Unassembled WGS sequence"/>
</dbReference>
<protein>
    <submittedName>
        <fullName evidence="3">Beta/gamma crystallin domain-containing protein</fullName>
    </submittedName>
</protein>
<evidence type="ECO:0000313" key="3">
    <source>
        <dbReference type="EMBL" id="MFD2464456.1"/>
    </source>
</evidence>
<dbReference type="SUPFAM" id="SSF49695">
    <property type="entry name" value="gamma-Crystallin-like"/>
    <property type="match status" value="1"/>
</dbReference>
<reference evidence="4" key="1">
    <citation type="journal article" date="2019" name="Int. J. Syst. Evol. Microbiol.">
        <title>The Global Catalogue of Microorganisms (GCM) 10K type strain sequencing project: providing services to taxonomists for standard genome sequencing and annotation.</title>
        <authorList>
            <consortium name="The Broad Institute Genomics Platform"/>
            <consortium name="The Broad Institute Genome Sequencing Center for Infectious Disease"/>
            <person name="Wu L."/>
            <person name="Ma J."/>
        </authorList>
    </citation>
    <scope>NUCLEOTIDE SEQUENCE [LARGE SCALE GENOMIC DNA]</scope>
    <source>
        <strain evidence="4">CGMCC 4.7643</strain>
    </source>
</reference>
<sequence length="103" mass="11091">MKKTLAAGAVAALSATGMLVSGSDAFAINRVTCNENGYTWLNSTDTTCWANRGTIGVTLYGVYSVSSGNNTGWVASPSGYVDFPQKWNIYQFSSRRIDTIHIN</sequence>
<organism evidence="3 4">
    <name type="scientific">Amycolatopsis samaneae</name>
    <dbReference type="NCBI Taxonomy" id="664691"/>
    <lineage>
        <taxon>Bacteria</taxon>
        <taxon>Bacillati</taxon>
        <taxon>Actinomycetota</taxon>
        <taxon>Actinomycetes</taxon>
        <taxon>Pseudonocardiales</taxon>
        <taxon>Pseudonocardiaceae</taxon>
        <taxon>Amycolatopsis</taxon>
    </lineage>
</organism>
<keyword evidence="1" id="KW-0732">Signal</keyword>
<accession>A0ABW5GU22</accession>